<accession>A0ABS7PWK9</accession>
<reference evidence="2 3" key="1">
    <citation type="submission" date="2021-08" db="EMBL/GenBank/DDBJ databases">
        <authorList>
            <person name="Tuo L."/>
        </authorList>
    </citation>
    <scope>NUCLEOTIDE SEQUENCE [LARGE SCALE GENOMIC DNA]</scope>
    <source>
        <strain evidence="2 3">JCM 31229</strain>
    </source>
</reference>
<dbReference type="Proteomes" id="UP000706039">
    <property type="component" value="Unassembled WGS sequence"/>
</dbReference>
<protein>
    <submittedName>
        <fullName evidence="2">Uncharacterized protein</fullName>
    </submittedName>
</protein>
<evidence type="ECO:0000313" key="3">
    <source>
        <dbReference type="Proteomes" id="UP000706039"/>
    </source>
</evidence>
<keyword evidence="1" id="KW-0812">Transmembrane</keyword>
<comment type="caution">
    <text evidence="2">The sequence shown here is derived from an EMBL/GenBank/DDBJ whole genome shotgun (WGS) entry which is preliminary data.</text>
</comment>
<feature type="transmembrane region" description="Helical" evidence="1">
    <location>
        <begin position="41"/>
        <end position="62"/>
    </location>
</feature>
<gene>
    <name evidence="2" type="ORF">K7G82_22190</name>
</gene>
<evidence type="ECO:0000256" key="1">
    <source>
        <dbReference type="SAM" id="Phobius"/>
    </source>
</evidence>
<feature type="transmembrane region" description="Helical" evidence="1">
    <location>
        <begin position="77"/>
        <end position="104"/>
    </location>
</feature>
<sequence length="115" mass="12481">MSIWEPGTLKAIGLIILFGGACFFGNGIYRNLRLEAPATRIVIGAAALTASVAIFLAMIFLVPRPAETGHPAIAEAITYALSTTFATALVFGMMLILAGSVQAFKRWRHYRRNPR</sequence>
<keyword evidence="1" id="KW-1133">Transmembrane helix</keyword>
<evidence type="ECO:0000313" key="2">
    <source>
        <dbReference type="EMBL" id="MBY8825030.1"/>
    </source>
</evidence>
<dbReference type="RefSeq" id="WP_222992138.1">
    <property type="nucleotide sequence ID" value="NZ_JAINVV010000011.1"/>
</dbReference>
<feature type="transmembrane region" description="Helical" evidence="1">
    <location>
        <begin position="12"/>
        <end position="29"/>
    </location>
</feature>
<proteinExistence type="predicted"/>
<name>A0ABS7PWK9_9SPHN</name>
<keyword evidence="1" id="KW-0472">Membrane</keyword>
<organism evidence="2 3">
    <name type="scientific">Sphingomonas colocasiae</name>
    <dbReference type="NCBI Taxonomy" id="1848973"/>
    <lineage>
        <taxon>Bacteria</taxon>
        <taxon>Pseudomonadati</taxon>
        <taxon>Pseudomonadota</taxon>
        <taxon>Alphaproteobacteria</taxon>
        <taxon>Sphingomonadales</taxon>
        <taxon>Sphingomonadaceae</taxon>
        <taxon>Sphingomonas</taxon>
    </lineage>
</organism>
<dbReference type="EMBL" id="JAINVV010000011">
    <property type="protein sequence ID" value="MBY8825030.1"/>
    <property type="molecule type" value="Genomic_DNA"/>
</dbReference>
<keyword evidence="3" id="KW-1185">Reference proteome</keyword>